<evidence type="ECO:0000259" key="6">
    <source>
        <dbReference type="SMART" id="SM00829"/>
    </source>
</evidence>
<dbReference type="GO" id="GO:0008270">
    <property type="term" value="F:zinc ion binding"/>
    <property type="evidence" value="ECO:0007669"/>
    <property type="project" value="InterPro"/>
</dbReference>
<evidence type="ECO:0000256" key="5">
    <source>
        <dbReference type="RuleBase" id="RU361277"/>
    </source>
</evidence>
<comment type="cofactor">
    <cofactor evidence="1 5">
        <name>Zn(2+)</name>
        <dbReference type="ChEBI" id="CHEBI:29105"/>
    </cofactor>
</comment>
<dbReference type="EMBL" id="ML002890">
    <property type="protein sequence ID" value="RKP35357.1"/>
    <property type="molecule type" value="Genomic_DNA"/>
</dbReference>
<feature type="domain" description="Enoyl reductase (ER)" evidence="6">
    <location>
        <begin position="22"/>
        <end position="352"/>
    </location>
</feature>
<protein>
    <recommendedName>
        <fullName evidence="6">Enoyl reductase (ER) domain-containing protein</fullName>
    </recommendedName>
</protein>
<dbReference type="GO" id="GO:0016616">
    <property type="term" value="F:oxidoreductase activity, acting on the CH-OH group of donors, NAD or NADP as acceptor"/>
    <property type="evidence" value="ECO:0007669"/>
    <property type="project" value="InterPro"/>
</dbReference>
<dbReference type="Gene3D" id="3.90.180.10">
    <property type="entry name" value="Medium-chain alcohol dehydrogenases, catalytic domain"/>
    <property type="match status" value="1"/>
</dbReference>
<keyword evidence="4" id="KW-0560">Oxidoreductase</keyword>
<evidence type="ECO:0000256" key="3">
    <source>
        <dbReference type="ARBA" id="ARBA00022833"/>
    </source>
</evidence>
<dbReference type="Proteomes" id="UP000268162">
    <property type="component" value="Unassembled WGS sequence"/>
</dbReference>
<keyword evidence="2 5" id="KW-0479">Metal-binding</keyword>
<gene>
    <name evidence="7" type="ORF">BJ085DRAFT_37327</name>
</gene>
<dbReference type="SMART" id="SM00829">
    <property type="entry name" value="PKS_ER"/>
    <property type="match status" value="1"/>
</dbReference>
<dbReference type="CDD" id="cd05283">
    <property type="entry name" value="CAD1"/>
    <property type="match status" value="1"/>
</dbReference>
<evidence type="ECO:0000256" key="4">
    <source>
        <dbReference type="ARBA" id="ARBA00023002"/>
    </source>
</evidence>
<name>A0A4P9ZPV9_9FUNG</name>
<dbReference type="Gene3D" id="3.40.50.720">
    <property type="entry name" value="NAD(P)-binding Rossmann-like Domain"/>
    <property type="match status" value="1"/>
</dbReference>
<organism evidence="7 8">
    <name type="scientific">Dimargaris cristalligena</name>
    <dbReference type="NCBI Taxonomy" id="215637"/>
    <lineage>
        <taxon>Eukaryota</taxon>
        <taxon>Fungi</taxon>
        <taxon>Fungi incertae sedis</taxon>
        <taxon>Zoopagomycota</taxon>
        <taxon>Kickxellomycotina</taxon>
        <taxon>Dimargaritomycetes</taxon>
        <taxon>Dimargaritales</taxon>
        <taxon>Dimargaritaceae</taxon>
        <taxon>Dimargaris</taxon>
    </lineage>
</organism>
<comment type="similarity">
    <text evidence="5">Belongs to the zinc-containing alcohol dehydrogenase family.</text>
</comment>
<keyword evidence="8" id="KW-1185">Reference proteome</keyword>
<keyword evidence="3 5" id="KW-0862">Zinc</keyword>
<dbReference type="STRING" id="215637.A0A4P9ZPV9"/>
<reference evidence="8" key="1">
    <citation type="journal article" date="2018" name="Nat. Microbiol.">
        <title>Leveraging single-cell genomics to expand the fungal tree of life.</title>
        <authorList>
            <person name="Ahrendt S.R."/>
            <person name="Quandt C.A."/>
            <person name="Ciobanu D."/>
            <person name="Clum A."/>
            <person name="Salamov A."/>
            <person name="Andreopoulos B."/>
            <person name="Cheng J.F."/>
            <person name="Woyke T."/>
            <person name="Pelin A."/>
            <person name="Henrissat B."/>
            <person name="Reynolds N.K."/>
            <person name="Benny G.L."/>
            <person name="Smith M.E."/>
            <person name="James T.Y."/>
            <person name="Grigoriev I.V."/>
        </authorList>
    </citation>
    <scope>NUCLEOTIDE SEQUENCE [LARGE SCALE GENOMIC DNA]</scope>
    <source>
        <strain evidence="8">RSA 468</strain>
    </source>
</reference>
<dbReference type="PROSITE" id="PS00059">
    <property type="entry name" value="ADH_ZINC"/>
    <property type="match status" value="1"/>
</dbReference>
<evidence type="ECO:0000256" key="1">
    <source>
        <dbReference type="ARBA" id="ARBA00001947"/>
    </source>
</evidence>
<dbReference type="InterPro" id="IPR047109">
    <property type="entry name" value="CAD-like"/>
</dbReference>
<dbReference type="InterPro" id="IPR013154">
    <property type="entry name" value="ADH-like_N"/>
</dbReference>
<evidence type="ECO:0000313" key="7">
    <source>
        <dbReference type="EMBL" id="RKP35357.1"/>
    </source>
</evidence>
<dbReference type="InterPro" id="IPR002328">
    <property type="entry name" value="ADH_Zn_CS"/>
</dbReference>
<accession>A0A4P9ZPV9</accession>
<dbReference type="InterPro" id="IPR011032">
    <property type="entry name" value="GroES-like_sf"/>
</dbReference>
<sequence length="354" mass="37887">MPSAQPSKETRPIDCQACMAKGAKLQPYAYTPRPLGPHDVEIAIDHCGVCGTDISQIDNAFGITQYPLVVGHEIVGRVTDLGAHAHDLHKGDTVCVGYICATCENGDCDSCIKGRDAYCPQSVLTAGGQYSDGSPTRGGFASSVRVQAKHAIRVPPQLDPAEAAPLVCAGVTVFAPMVRFHVQAGDRVGVIGIGGLGHLALQFARALGADVTAFTTKDSKRDECTRLGAHHVVNINDADQVQAAADSIDFMLVASNSPHLDWNQLASFVALHGKIVLVAAPEVPITLNAPPLIMKDIQINTSLVGNMSDIQRTLEFAAQHDIHPMMERLDMKDCNEGLRRVREGKARYRVVLSN</sequence>
<dbReference type="Pfam" id="PF08240">
    <property type="entry name" value="ADH_N"/>
    <property type="match status" value="1"/>
</dbReference>
<dbReference type="SUPFAM" id="SSF50129">
    <property type="entry name" value="GroES-like"/>
    <property type="match status" value="1"/>
</dbReference>
<dbReference type="InterPro" id="IPR029752">
    <property type="entry name" value="D-isomer_DH_CS1"/>
</dbReference>
<dbReference type="AlphaFoldDB" id="A0A4P9ZPV9"/>
<evidence type="ECO:0000313" key="8">
    <source>
        <dbReference type="Proteomes" id="UP000268162"/>
    </source>
</evidence>
<dbReference type="Pfam" id="PF00107">
    <property type="entry name" value="ADH_zinc_N"/>
    <property type="match status" value="1"/>
</dbReference>
<dbReference type="FunFam" id="3.40.50.720:FF:000022">
    <property type="entry name" value="Cinnamyl alcohol dehydrogenase"/>
    <property type="match status" value="1"/>
</dbReference>
<dbReference type="InterPro" id="IPR036291">
    <property type="entry name" value="NAD(P)-bd_dom_sf"/>
</dbReference>
<proteinExistence type="inferred from homology"/>
<dbReference type="InterPro" id="IPR020843">
    <property type="entry name" value="ER"/>
</dbReference>
<dbReference type="PANTHER" id="PTHR42683">
    <property type="entry name" value="ALDEHYDE REDUCTASE"/>
    <property type="match status" value="1"/>
</dbReference>
<dbReference type="PROSITE" id="PS00065">
    <property type="entry name" value="D_2_HYDROXYACID_DH_1"/>
    <property type="match status" value="1"/>
</dbReference>
<evidence type="ECO:0000256" key="2">
    <source>
        <dbReference type="ARBA" id="ARBA00022723"/>
    </source>
</evidence>
<dbReference type="SUPFAM" id="SSF51735">
    <property type="entry name" value="NAD(P)-binding Rossmann-fold domains"/>
    <property type="match status" value="1"/>
</dbReference>
<dbReference type="InterPro" id="IPR013149">
    <property type="entry name" value="ADH-like_C"/>
</dbReference>